<dbReference type="Gene3D" id="3.30.559.10">
    <property type="entry name" value="Chloramphenicol acetyltransferase-like domain"/>
    <property type="match status" value="1"/>
</dbReference>
<dbReference type="InterPro" id="IPR039551">
    <property type="entry name" value="Cho/carn_acyl_trans"/>
</dbReference>
<dbReference type="Pfam" id="PF00755">
    <property type="entry name" value="Carn_acyltransf"/>
    <property type="match status" value="1"/>
</dbReference>
<dbReference type="InterPro" id="IPR023213">
    <property type="entry name" value="CAT-like_dom_sf"/>
</dbReference>
<dbReference type="Proteomes" id="UP000268093">
    <property type="component" value="Unassembled WGS sequence"/>
</dbReference>
<dbReference type="PANTHER" id="PTHR22589">
    <property type="entry name" value="CARNITINE O-ACYLTRANSFERASE"/>
    <property type="match status" value="1"/>
</dbReference>
<dbReference type="PROSITE" id="PS00440">
    <property type="entry name" value="ACYLTRANSF_C_2"/>
    <property type="match status" value="1"/>
</dbReference>
<organism evidence="1 2">
    <name type="scientific">Jimgerdemannia flammicorona</name>
    <dbReference type="NCBI Taxonomy" id="994334"/>
    <lineage>
        <taxon>Eukaryota</taxon>
        <taxon>Fungi</taxon>
        <taxon>Fungi incertae sedis</taxon>
        <taxon>Mucoromycota</taxon>
        <taxon>Mucoromycotina</taxon>
        <taxon>Endogonomycetes</taxon>
        <taxon>Endogonales</taxon>
        <taxon>Endogonaceae</taxon>
        <taxon>Jimgerdemannia</taxon>
    </lineage>
</organism>
<evidence type="ECO:0000313" key="1">
    <source>
        <dbReference type="EMBL" id="RUP44358.1"/>
    </source>
</evidence>
<keyword evidence="1" id="KW-0808">Transferase</keyword>
<protein>
    <submittedName>
        <fullName evidence="1">Acyltransferase ChoActase/COT/CPT</fullName>
    </submittedName>
</protein>
<dbReference type="EMBL" id="RBNI01009067">
    <property type="protein sequence ID" value="RUP44358.1"/>
    <property type="molecule type" value="Genomic_DNA"/>
</dbReference>
<keyword evidence="1" id="KW-0012">Acyltransferase</keyword>
<reference evidence="1 2" key="1">
    <citation type="journal article" date="2018" name="New Phytol.">
        <title>Phylogenomics of Endogonaceae and evolution of mycorrhizas within Mucoromycota.</title>
        <authorList>
            <person name="Chang Y."/>
            <person name="Desiro A."/>
            <person name="Na H."/>
            <person name="Sandor L."/>
            <person name="Lipzen A."/>
            <person name="Clum A."/>
            <person name="Barry K."/>
            <person name="Grigoriev I.V."/>
            <person name="Martin F.M."/>
            <person name="Stajich J.E."/>
            <person name="Smith M.E."/>
            <person name="Bonito G."/>
            <person name="Spatafora J.W."/>
        </authorList>
    </citation>
    <scope>NUCLEOTIDE SEQUENCE [LARGE SCALE GENOMIC DNA]</scope>
    <source>
        <strain evidence="1 2">GMNB39</strain>
    </source>
</reference>
<dbReference type="Gene3D" id="3.30.559.70">
    <property type="entry name" value="Choline/Carnitine o-acyltransferase, domain 2"/>
    <property type="match status" value="1"/>
</dbReference>
<dbReference type="OrthoDB" id="240216at2759"/>
<dbReference type="InterPro" id="IPR042231">
    <property type="entry name" value="Cho/carn_acyl_trans_2"/>
</dbReference>
<name>A0A433D0K5_9FUNG</name>
<comment type="caution">
    <text evidence="1">The sequence shown here is derived from an EMBL/GenBank/DDBJ whole genome shotgun (WGS) entry which is preliminary data.</text>
</comment>
<evidence type="ECO:0000313" key="2">
    <source>
        <dbReference type="Proteomes" id="UP000268093"/>
    </source>
</evidence>
<keyword evidence="2" id="KW-1185">Reference proteome</keyword>
<accession>A0A433D0K5</accession>
<dbReference type="GO" id="GO:0016746">
    <property type="term" value="F:acyltransferase activity"/>
    <property type="evidence" value="ECO:0007669"/>
    <property type="project" value="UniProtKB-KW"/>
</dbReference>
<sequence length="680" mass="76198">MSLLYSTRNPSLVWFTMTTNKPTTFQFQSTLPHLPIPSLEETCARYLHSLRPVLTPAELAQTEAHIADFLKPGGVGQRAQQQLIDLDRASPFNWLDDNFWLRKAYHEWREPLIVNSNWYMLGRDDENHPRELLEINGGVREKGDFSNFQIKRAAKVVTRTLDFKDMVDFEQLPPDVARGKSPLCMYQYTRLFGVTRIPQPVCDTFAHTPHPNIARHIVVLLKDQIYPLDVYDEVDGRKVRVSEKEIESRLKAIVSDVHTSPMLAPIPLLTADHRDRWTEARAHLLTLSPTVNRESLSVIESAILAVSLDDFAVGTALDKWTRNVATGTNGHNRWFDKSLTIIVESNGKCGLNGEHSPCDALVAALVLEYMLAGPTTSHLEAAAARGPRDPFTQLPLSQQARHHADAFQPRKLEWVTNEVTQRYIAECQARTDKIIADSDTDVLLFEEYGTDFTKRVGKISPDAYMQMALQLAFYKLHHTATPTYETASTRAYLHGRTETTRTLSVESKRFVEHWESTASVPQKYALLKAAADAHVKYMTAASKGFGCDRHLLGLRLLAATLPADPRNPENPARLPPHSLFTDPAYARSQNWRLSTSGLHDGRRLMGTGFGAVVPDGYGVNYMAAPELVKFGIECKKSAKETASATEFKEAVRWSLREIASVCKEVNGEGGKGGRKGEAKL</sequence>
<dbReference type="InterPro" id="IPR000542">
    <property type="entry name" value="Carn_acyl_trans"/>
</dbReference>
<gene>
    <name evidence="1" type="ORF">BC936DRAFT_149584</name>
</gene>
<dbReference type="SUPFAM" id="SSF52777">
    <property type="entry name" value="CoA-dependent acyltransferases"/>
    <property type="match status" value="2"/>
</dbReference>
<dbReference type="PANTHER" id="PTHR22589:SF107">
    <property type="entry name" value="CHOLINE_CARNITINE ACYLTRANSFERASE DOMAIN-CONTAINING PROTEIN"/>
    <property type="match status" value="1"/>
</dbReference>
<proteinExistence type="predicted"/>